<evidence type="ECO:0000313" key="3">
    <source>
        <dbReference type="EMBL" id="VAW49629.1"/>
    </source>
</evidence>
<evidence type="ECO:0000256" key="2">
    <source>
        <dbReference type="SAM" id="Phobius"/>
    </source>
</evidence>
<keyword evidence="2" id="KW-0812">Transmembrane</keyword>
<evidence type="ECO:0008006" key="4">
    <source>
        <dbReference type="Google" id="ProtNLM"/>
    </source>
</evidence>
<feature type="coiled-coil region" evidence="1">
    <location>
        <begin position="136"/>
        <end position="163"/>
    </location>
</feature>
<proteinExistence type="predicted"/>
<keyword evidence="2" id="KW-1133">Transmembrane helix</keyword>
<keyword evidence="1" id="KW-0175">Coiled coil</keyword>
<sequence length="175" mass="20509">MFKIEPIDPVYYRKKTRNATLIIMAVFIVIGFTFASLTVHYLGDLSNNKLVLNLMGAFVGLMLTAYIIKKFFAHKPWMKESMYAWQLKRSLMHITNVLKQVQEAAKQNDPHALKVMRFYHLGLEQMHKLEANSSALIDIVAEKKDIEEKMKALQLELNQVEFDPEWVKRYKTEEE</sequence>
<organism evidence="3">
    <name type="scientific">hydrothermal vent metagenome</name>
    <dbReference type="NCBI Taxonomy" id="652676"/>
    <lineage>
        <taxon>unclassified sequences</taxon>
        <taxon>metagenomes</taxon>
        <taxon>ecological metagenomes</taxon>
    </lineage>
</organism>
<dbReference type="InterPro" id="IPR021438">
    <property type="entry name" value="DUF3087"/>
</dbReference>
<keyword evidence="2" id="KW-0472">Membrane</keyword>
<feature type="transmembrane region" description="Helical" evidence="2">
    <location>
        <begin position="49"/>
        <end position="68"/>
    </location>
</feature>
<gene>
    <name evidence="3" type="ORF">MNBD_GAMMA04-122</name>
</gene>
<dbReference type="Pfam" id="PF11286">
    <property type="entry name" value="DUF3087"/>
    <property type="match status" value="1"/>
</dbReference>
<name>A0A3B0WJN3_9ZZZZ</name>
<accession>A0A3B0WJN3</accession>
<dbReference type="AlphaFoldDB" id="A0A3B0WJN3"/>
<evidence type="ECO:0000256" key="1">
    <source>
        <dbReference type="SAM" id="Coils"/>
    </source>
</evidence>
<dbReference type="EMBL" id="UOFB01000365">
    <property type="protein sequence ID" value="VAW49629.1"/>
    <property type="molecule type" value="Genomic_DNA"/>
</dbReference>
<reference evidence="3" key="1">
    <citation type="submission" date="2018-06" db="EMBL/GenBank/DDBJ databases">
        <authorList>
            <person name="Zhirakovskaya E."/>
        </authorList>
    </citation>
    <scope>NUCLEOTIDE SEQUENCE</scope>
</reference>
<protein>
    <recommendedName>
        <fullName evidence="4">DUF3087 domain-containing protein</fullName>
    </recommendedName>
</protein>
<feature type="transmembrane region" description="Helical" evidence="2">
    <location>
        <begin position="21"/>
        <end position="43"/>
    </location>
</feature>